<dbReference type="Gene3D" id="2.170.150.40">
    <property type="entry name" value="Domain of unknown function (DUF427)"/>
    <property type="match status" value="1"/>
</dbReference>
<name>A0ABS3Y3L5_9ACTN</name>
<sequence>MMRAIWNGVVIAETPRTKRVEGNHYFPPESVKREYLADSPTRTLCLWKGMARCCTLTVGGESRPDAAWYYPRPSPLARRIKTHVAFGSGVTVEGTREQAEPRVGG</sequence>
<gene>
    <name evidence="2" type="ORF">JW613_28820</name>
</gene>
<organism evidence="2 3">
    <name type="scientific">Streptomyces smyrnaeus</name>
    <dbReference type="NCBI Taxonomy" id="1387713"/>
    <lineage>
        <taxon>Bacteria</taxon>
        <taxon>Bacillati</taxon>
        <taxon>Actinomycetota</taxon>
        <taxon>Actinomycetes</taxon>
        <taxon>Kitasatosporales</taxon>
        <taxon>Streptomycetaceae</taxon>
        <taxon>Streptomyces</taxon>
    </lineage>
</organism>
<dbReference type="PANTHER" id="PTHR34310">
    <property type="entry name" value="DUF427 DOMAIN PROTEIN (AFU_ORTHOLOGUE AFUA_3G02220)"/>
    <property type="match status" value="1"/>
</dbReference>
<keyword evidence="3" id="KW-1185">Reference proteome</keyword>
<protein>
    <submittedName>
        <fullName evidence="2">DUF427 domain-containing protein</fullName>
    </submittedName>
</protein>
<dbReference type="GeneID" id="96262631"/>
<proteinExistence type="predicted"/>
<dbReference type="PANTHER" id="PTHR34310:SF5">
    <property type="entry name" value="DUF427 DOMAIN PROTEIN (AFU_ORTHOLOGUE AFUA_3G02220)"/>
    <property type="match status" value="1"/>
</dbReference>
<evidence type="ECO:0000259" key="1">
    <source>
        <dbReference type="Pfam" id="PF04248"/>
    </source>
</evidence>
<comment type="caution">
    <text evidence="2">The sequence shown here is derived from an EMBL/GenBank/DDBJ whole genome shotgun (WGS) entry which is preliminary data.</text>
</comment>
<dbReference type="Proteomes" id="UP000721954">
    <property type="component" value="Unassembled WGS sequence"/>
</dbReference>
<evidence type="ECO:0000313" key="2">
    <source>
        <dbReference type="EMBL" id="MBO8202259.1"/>
    </source>
</evidence>
<dbReference type="InterPro" id="IPR038694">
    <property type="entry name" value="DUF427_sf"/>
</dbReference>
<dbReference type="Pfam" id="PF04248">
    <property type="entry name" value="NTP_transf_9"/>
    <property type="match status" value="1"/>
</dbReference>
<dbReference type="RefSeq" id="WP_209213815.1">
    <property type="nucleotide sequence ID" value="NZ_JAFFZM010000022.1"/>
</dbReference>
<accession>A0ABS3Y3L5</accession>
<reference evidence="2 3" key="1">
    <citation type="submission" date="2021-02" db="EMBL/GenBank/DDBJ databases">
        <title>Streptomyces spirodelae sp. nov., isolated from duckweed.</title>
        <authorList>
            <person name="Saimee Y."/>
            <person name="Duangmal K."/>
        </authorList>
    </citation>
    <scope>NUCLEOTIDE SEQUENCE [LARGE SCALE GENOMIC DNA]</scope>
    <source>
        <strain evidence="2 3">DSM 42105</strain>
    </source>
</reference>
<feature type="domain" description="DUF427" evidence="1">
    <location>
        <begin position="2"/>
        <end position="86"/>
    </location>
</feature>
<evidence type="ECO:0000313" key="3">
    <source>
        <dbReference type="Proteomes" id="UP000721954"/>
    </source>
</evidence>
<dbReference type="InterPro" id="IPR007361">
    <property type="entry name" value="DUF427"/>
</dbReference>
<dbReference type="EMBL" id="JAFFZM010000022">
    <property type="protein sequence ID" value="MBO8202259.1"/>
    <property type="molecule type" value="Genomic_DNA"/>
</dbReference>